<dbReference type="SUPFAM" id="SSF49899">
    <property type="entry name" value="Concanavalin A-like lectins/glucanases"/>
    <property type="match status" value="1"/>
</dbReference>
<evidence type="ECO:0000313" key="6">
    <source>
        <dbReference type="Proteomes" id="UP000644507"/>
    </source>
</evidence>
<dbReference type="GO" id="GO:0020037">
    <property type="term" value="F:heme binding"/>
    <property type="evidence" value="ECO:0007669"/>
    <property type="project" value="InterPro"/>
</dbReference>
<dbReference type="InterPro" id="IPR006558">
    <property type="entry name" value="LamG-like"/>
</dbReference>
<dbReference type="EMBL" id="BMXI01000002">
    <property type="protein sequence ID" value="GHC43546.1"/>
    <property type="molecule type" value="Genomic_DNA"/>
</dbReference>
<dbReference type="InterPro" id="IPR011444">
    <property type="entry name" value="DUF1549"/>
</dbReference>
<dbReference type="Proteomes" id="UP000644507">
    <property type="component" value="Unassembled WGS sequence"/>
</dbReference>
<dbReference type="InterPro" id="IPR013320">
    <property type="entry name" value="ConA-like_dom_sf"/>
</dbReference>
<dbReference type="AlphaFoldDB" id="A0A918TIE3"/>
<reference evidence="5" key="1">
    <citation type="journal article" date="2014" name="Int. J. Syst. Evol. Microbiol.">
        <title>Complete genome sequence of Corynebacterium casei LMG S-19264T (=DSM 44701T), isolated from a smear-ripened cheese.</title>
        <authorList>
            <consortium name="US DOE Joint Genome Institute (JGI-PGF)"/>
            <person name="Walter F."/>
            <person name="Albersmeier A."/>
            <person name="Kalinowski J."/>
            <person name="Ruckert C."/>
        </authorList>
    </citation>
    <scope>NUCLEOTIDE SEQUENCE</scope>
    <source>
        <strain evidence="5">KCTC 12988</strain>
    </source>
</reference>
<accession>A0A918TIE3</accession>
<evidence type="ECO:0000256" key="2">
    <source>
        <dbReference type="ARBA" id="ARBA00023157"/>
    </source>
</evidence>
<dbReference type="PANTHER" id="PTHR35889:SF3">
    <property type="entry name" value="F-BOX DOMAIN-CONTAINING PROTEIN"/>
    <property type="match status" value="1"/>
</dbReference>
<dbReference type="InterPro" id="IPR011429">
    <property type="entry name" value="Cyt_c_Planctomycete-type"/>
</dbReference>
<dbReference type="PANTHER" id="PTHR35889">
    <property type="entry name" value="CYCLOINULO-OLIGOSACCHARIDE FRUCTANOTRANSFERASE-RELATED"/>
    <property type="match status" value="1"/>
</dbReference>
<keyword evidence="6" id="KW-1185">Reference proteome</keyword>
<dbReference type="GO" id="GO:0009055">
    <property type="term" value="F:electron transfer activity"/>
    <property type="evidence" value="ECO:0007669"/>
    <property type="project" value="InterPro"/>
</dbReference>
<evidence type="ECO:0000259" key="4">
    <source>
        <dbReference type="SMART" id="SM00560"/>
    </source>
</evidence>
<protein>
    <recommendedName>
        <fullName evidence="4">LamG-like jellyroll fold domain-containing protein</fullName>
    </recommendedName>
</protein>
<proteinExistence type="predicted"/>
<keyword evidence="2" id="KW-1015">Disulfide bond</keyword>
<feature type="domain" description="LamG-like jellyroll fold" evidence="4">
    <location>
        <begin position="496"/>
        <end position="638"/>
    </location>
</feature>
<dbReference type="Pfam" id="PF07635">
    <property type="entry name" value="PSCyt1"/>
    <property type="match status" value="1"/>
</dbReference>
<keyword evidence="1" id="KW-0732">Signal</keyword>
<dbReference type="SMART" id="SM00560">
    <property type="entry name" value="LamGL"/>
    <property type="match status" value="1"/>
</dbReference>
<dbReference type="Pfam" id="PF13385">
    <property type="entry name" value="Laminin_G_3"/>
    <property type="match status" value="1"/>
</dbReference>
<dbReference type="InterPro" id="IPR036909">
    <property type="entry name" value="Cyt_c-like_dom_sf"/>
</dbReference>
<dbReference type="Gene3D" id="2.60.120.200">
    <property type="match status" value="1"/>
</dbReference>
<name>A0A918TIE3_9BACT</name>
<organism evidence="5 6">
    <name type="scientific">Roseibacillus persicicus</name>
    <dbReference type="NCBI Taxonomy" id="454148"/>
    <lineage>
        <taxon>Bacteria</taxon>
        <taxon>Pseudomonadati</taxon>
        <taxon>Verrucomicrobiota</taxon>
        <taxon>Verrucomicrobiia</taxon>
        <taxon>Verrucomicrobiales</taxon>
        <taxon>Verrucomicrobiaceae</taxon>
        <taxon>Roseibacillus</taxon>
    </lineage>
</organism>
<comment type="caution">
    <text evidence="5">The sequence shown here is derived from an EMBL/GenBank/DDBJ whole genome shotgun (WGS) entry which is preliminary data.</text>
</comment>
<evidence type="ECO:0000256" key="3">
    <source>
        <dbReference type="SAM" id="Coils"/>
    </source>
</evidence>
<evidence type="ECO:0000256" key="1">
    <source>
        <dbReference type="ARBA" id="ARBA00022729"/>
    </source>
</evidence>
<feature type="coiled-coil region" evidence="3">
    <location>
        <begin position="389"/>
        <end position="416"/>
    </location>
</feature>
<dbReference type="RefSeq" id="WP_189567207.1">
    <property type="nucleotide sequence ID" value="NZ_BMXI01000002.1"/>
</dbReference>
<sequence length="1066" mass="119950">MRLFTLPLVLLITPTLSGQEKAPIDFNDQVQPILSEYCYHCHGPDSSTRLPNADKGGQPLRLDREADAFEVREDLGEPVILKGEPENSELILRLISDDKTEIMPPPKAHKTMKEEEIEILKQWVAEGAPYEEHWSFIAPSRPALPEVSTESREWSQNPIDTFIAAEHEKRGLTANPREEDARLLRRLSLDLSGLPPTPEQLDNWKNDPNAAVESLLGTDEYAEHFGRHWLDAARYADTHGIHIDNYRAIWPYRDWVIDAFRKNMPFDQFTREQIAGDMMPNPTTEQMIASGFNRCLATTGEGGAIAEEWEAIYAQERVDTLSAVWLGLSTGCAACHDHKFDPITQVDNFSLTAFFRNTTMAALDKNNAEHPPNLFVTALEDRGRWEEVQAAYQAKKKEAEDRLTSVESDFASWAEQLRAEGPAADEVAAKVDSSQGLIFNLPLDAKGPTIDGLVQGQMKNWPAPNRKFVDGPLGPATWVNDSGVSLGDVGGMDAKGQFSYGMLIYTEGKANGPVIAKMDEQRKFRGWDFWMQDGRLASHLIDEWTNKAHKIVSKEVLEPKKWHHVMVTYDGSQKPGSRVKMYLNGKLTASSTSPNSAADSFVTGQPLRLGARSHGQKLSGGQAAIQDFRIYDRILPETELQQLAELVDYVPLEVAATVPLDKMTERQRRTLKTYFLTNHDEPYQTLQRELAELEKEMARIRARGSVTLVMDDRKDQEAYAHVLTRGDYRQKAQKVPAAVPEILPQLPSGVRADRLALADWLVSPENPLPARVTVNRLWYYFFGTGIVETTEDFGIMGARPTHPQLLDWLAVEFVESGWDLQHMIRLIVSSATYQQSGHTTPEQLESDPDNRYLSRGPRYRLDAEQIRDLALSASGLLVKKFGGPSVKPYQPKGVWSAVAMNQSNTRYYKEDSGEALYRRSLYTFWKRTAPPASMDLFDAPSRETFCVRRSRTNTPLQAFVLMNDPQFVEASRRLAENAMKEESDFEGRVRFIYKSLLAREAGEKELVILKESFQPIEAGFQQDPARASELIGVGASKADPNLNPSELATWTVLASQVLNLDETITK</sequence>
<dbReference type="InterPro" id="IPR022655">
    <property type="entry name" value="DUF1553"/>
</dbReference>
<reference evidence="5" key="2">
    <citation type="submission" date="2020-09" db="EMBL/GenBank/DDBJ databases">
        <authorList>
            <person name="Sun Q."/>
            <person name="Kim S."/>
        </authorList>
    </citation>
    <scope>NUCLEOTIDE SEQUENCE</scope>
    <source>
        <strain evidence="5">KCTC 12988</strain>
    </source>
</reference>
<gene>
    <name evidence="5" type="ORF">GCM10007100_05870</name>
</gene>
<keyword evidence="3" id="KW-0175">Coiled coil</keyword>
<dbReference type="Pfam" id="PF07587">
    <property type="entry name" value="PSD1"/>
    <property type="match status" value="1"/>
</dbReference>
<evidence type="ECO:0000313" key="5">
    <source>
        <dbReference type="EMBL" id="GHC43546.1"/>
    </source>
</evidence>
<dbReference type="Pfam" id="PF07583">
    <property type="entry name" value="PSCyt2"/>
    <property type="match status" value="1"/>
</dbReference>
<dbReference type="SUPFAM" id="SSF46626">
    <property type="entry name" value="Cytochrome c"/>
    <property type="match status" value="1"/>
</dbReference>
<feature type="coiled-coil region" evidence="3">
    <location>
        <begin position="676"/>
        <end position="703"/>
    </location>
</feature>